<reference evidence="7" key="1">
    <citation type="submission" date="2021-02" db="EMBL/GenBank/DDBJ databases">
        <authorList>
            <person name="Nowell W R."/>
        </authorList>
    </citation>
    <scope>NUCLEOTIDE SEQUENCE</scope>
    <source>
        <strain evidence="7">Ploen Becks lab</strain>
    </source>
</reference>
<dbReference type="PANTHER" id="PTHR45712:SF22">
    <property type="entry name" value="INSULIN-LIKE GROWTH FACTOR-BINDING PROTEIN COMPLEX ACID LABILE SUBUNIT"/>
    <property type="match status" value="1"/>
</dbReference>
<dbReference type="PANTHER" id="PTHR45712">
    <property type="entry name" value="AGAP008170-PA"/>
    <property type="match status" value="1"/>
</dbReference>
<dbReference type="GO" id="GO:0008270">
    <property type="term" value="F:zinc ion binding"/>
    <property type="evidence" value="ECO:0007669"/>
    <property type="project" value="UniProtKB-KW"/>
</dbReference>
<evidence type="ECO:0000259" key="6">
    <source>
        <dbReference type="Pfam" id="PF04500"/>
    </source>
</evidence>
<dbReference type="Gene3D" id="2.20.25.240">
    <property type="match status" value="1"/>
</dbReference>
<dbReference type="AlphaFoldDB" id="A0A813NQV1"/>
<dbReference type="SUPFAM" id="SSF52058">
    <property type="entry name" value="L domain-like"/>
    <property type="match status" value="1"/>
</dbReference>
<comment type="caution">
    <text evidence="7">The sequence shown here is derived from an EMBL/GenBank/DDBJ whole genome shotgun (WGS) entry which is preliminary data.</text>
</comment>
<evidence type="ECO:0000256" key="3">
    <source>
        <dbReference type="ARBA" id="ARBA00022737"/>
    </source>
</evidence>
<evidence type="ECO:0000313" key="8">
    <source>
        <dbReference type="Proteomes" id="UP000663879"/>
    </source>
</evidence>
<keyword evidence="1" id="KW-0433">Leucine-rich repeat</keyword>
<evidence type="ECO:0000256" key="2">
    <source>
        <dbReference type="ARBA" id="ARBA00022723"/>
    </source>
</evidence>
<feature type="domain" description="FLYWCH-type" evidence="6">
    <location>
        <begin position="282"/>
        <end position="325"/>
    </location>
</feature>
<dbReference type="InterPro" id="IPR050333">
    <property type="entry name" value="SLRP"/>
</dbReference>
<dbReference type="Pfam" id="PF04500">
    <property type="entry name" value="FLYWCH"/>
    <property type="match status" value="1"/>
</dbReference>
<gene>
    <name evidence="7" type="ORF">OXX778_LOCUS3290</name>
</gene>
<evidence type="ECO:0000256" key="4">
    <source>
        <dbReference type="ARBA" id="ARBA00022771"/>
    </source>
</evidence>
<dbReference type="SMART" id="SM00369">
    <property type="entry name" value="LRR_TYP"/>
    <property type="match status" value="6"/>
</dbReference>
<dbReference type="EMBL" id="CAJNOC010000286">
    <property type="protein sequence ID" value="CAF0739067.1"/>
    <property type="molecule type" value="Genomic_DNA"/>
</dbReference>
<keyword evidence="2" id="KW-0479">Metal-binding</keyword>
<proteinExistence type="predicted"/>
<keyword evidence="5" id="KW-0862">Zinc</keyword>
<name>A0A813NQV1_9BILA</name>
<protein>
    <recommendedName>
        <fullName evidence="6">FLYWCH-type domain-containing protein</fullName>
    </recommendedName>
</protein>
<dbReference type="Gene3D" id="3.80.10.10">
    <property type="entry name" value="Ribonuclease Inhibitor"/>
    <property type="match status" value="2"/>
</dbReference>
<keyword evidence="3" id="KW-0677">Repeat</keyword>
<dbReference type="InterPro" id="IPR007588">
    <property type="entry name" value="Znf_FLYWCH"/>
</dbReference>
<dbReference type="InterPro" id="IPR003591">
    <property type="entry name" value="Leu-rich_rpt_typical-subtyp"/>
</dbReference>
<dbReference type="InterPro" id="IPR032675">
    <property type="entry name" value="LRR_dom_sf"/>
</dbReference>
<dbReference type="Pfam" id="PF13855">
    <property type="entry name" value="LRR_8"/>
    <property type="match status" value="2"/>
</dbReference>
<dbReference type="InterPro" id="IPR001611">
    <property type="entry name" value="Leu-rich_rpt"/>
</dbReference>
<organism evidence="7 8">
    <name type="scientific">Brachionus calyciflorus</name>
    <dbReference type="NCBI Taxonomy" id="104777"/>
    <lineage>
        <taxon>Eukaryota</taxon>
        <taxon>Metazoa</taxon>
        <taxon>Spiralia</taxon>
        <taxon>Gnathifera</taxon>
        <taxon>Rotifera</taxon>
        <taxon>Eurotatoria</taxon>
        <taxon>Monogononta</taxon>
        <taxon>Pseudotrocha</taxon>
        <taxon>Ploima</taxon>
        <taxon>Brachionidae</taxon>
        <taxon>Brachionus</taxon>
    </lineage>
</organism>
<accession>A0A813NQV1</accession>
<evidence type="ECO:0000256" key="5">
    <source>
        <dbReference type="ARBA" id="ARBA00022833"/>
    </source>
</evidence>
<keyword evidence="4" id="KW-0863">Zinc-finger</keyword>
<evidence type="ECO:0000313" key="7">
    <source>
        <dbReference type="EMBL" id="CAF0739067.1"/>
    </source>
</evidence>
<keyword evidence="8" id="KW-1185">Reference proteome</keyword>
<dbReference type="OrthoDB" id="1055097at2759"/>
<sequence>MKNSLNFDTNKINFIDENVFKDLINLRIHYLNGNKLINLSSDIFVGLYNLEKLSLSSNELEFIHSETFKDMTKLTNLDLSLNNLKTVNIECLIGLEILNLYTNKFEFFKTNLTSLRTLNLQNNYLKILNYSIFETDTSSSNLTVINLCNCRINFIGDNIFQNLSKLNEINLENNLFTYLNESVLRGLSQLKRLALESDKQLNECLTNLSLGASSSNSEISSVKIVDYEISSSNNSFNGSDTENNQNDVEFYDESELDESKSSIDREFDEFDSGQDDSIVLSKTTKEKPKIFYQDYEYIMDKEYKGKIYWKCSFNKPQCKARIHTNLR</sequence>
<dbReference type="Proteomes" id="UP000663879">
    <property type="component" value="Unassembled WGS sequence"/>
</dbReference>
<evidence type="ECO:0000256" key="1">
    <source>
        <dbReference type="ARBA" id="ARBA00022614"/>
    </source>
</evidence>